<dbReference type="InterPro" id="IPR032675">
    <property type="entry name" value="LRR_dom_sf"/>
</dbReference>
<reference evidence="5 6" key="1">
    <citation type="submission" date="2021-04" db="EMBL/GenBank/DDBJ databases">
        <authorList>
            <person name="Bliznina A."/>
        </authorList>
    </citation>
    <scope>NUCLEOTIDE SEQUENCE [LARGE SCALE GENOMIC DNA]</scope>
</reference>
<protein>
    <submittedName>
        <fullName evidence="5">Oidioi.mRNA.OKI2018_I69.XSR.g15076.t1.cds</fullName>
    </submittedName>
</protein>
<evidence type="ECO:0000259" key="4">
    <source>
        <dbReference type="Pfam" id="PF00536"/>
    </source>
</evidence>
<keyword evidence="1" id="KW-0433">Leucine-rich repeat</keyword>
<dbReference type="Pfam" id="PF13855">
    <property type="entry name" value="LRR_8"/>
    <property type="match status" value="1"/>
</dbReference>
<dbReference type="PANTHER" id="PTHR48051:SF1">
    <property type="entry name" value="RAS SUPPRESSOR PROTEIN 1"/>
    <property type="match status" value="1"/>
</dbReference>
<evidence type="ECO:0000313" key="6">
    <source>
        <dbReference type="Proteomes" id="UP001158576"/>
    </source>
</evidence>
<evidence type="ECO:0000256" key="2">
    <source>
        <dbReference type="ARBA" id="ARBA00022737"/>
    </source>
</evidence>
<dbReference type="SUPFAM" id="SSF52047">
    <property type="entry name" value="RNI-like"/>
    <property type="match status" value="1"/>
</dbReference>
<dbReference type="SMART" id="SM00369">
    <property type="entry name" value="LRR_TYP"/>
    <property type="match status" value="3"/>
</dbReference>
<dbReference type="Gene3D" id="1.10.150.50">
    <property type="entry name" value="Transcription Factor, Ets-1"/>
    <property type="match status" value="1"/>
</dbReference>
<keyword evidence="3" id="KW-0175">Coiled coil</keyword>
<dbReference type="SUPFAM" id="SSF47769">
    <property type="entry name" value="SAM/Pointed domain"/>
    <property type="match status" value="1"/>
</dbReference>
<dbReference type="Pfam" id="PF13516">
    <property type="entry name" value="LRR_6"/>
    <property type="match status" value="3"/>
</dbReference>
<evidence type="ECO:0000256" key="3">
    <source>
        <dbReference type="SAM" id="Coils"/>
    </source>
</evidence>
<dbReference type="PANTHER" id="PTHR48051">
    <property type="match status" value="1"/>
</dbReference>
<dbReference type="SMART" id="SM00368">
    <property type="entry name" value="LRR_RI"/>
    <property type="match status" value="5"/>
</dbReference>
<dbReference type="InterPro" id="IPR001660">
    <property type="entry name" value="SAM"/>
</dbReference>
<gene>
    <name evidence="5" type="ORF">OKIOD_LOCUS6634</name>
</gene>
<feature type="domain" description="SAM" evidence="4">
    <location>
        <begin position="686"/>
        <end position="721"/>
    </location>
</feature>
<dbReference type="InterPro" id="IPR001611">
    <property type="entry name" value="Leu-rich_rpt"/>
</dbReference>
<proteinExistence type="predicted"/>
<keyword evidence="2" id="KW-0677">Repeat</keyword>
<dbReference type="InterPro" id="IPR003591">
    <property type="entry name" value="Leu-rich_rpt_typical-subtyp"/>
</dbReference>
<feature type="coiled-coil region" evidence="3">
    <location>
        <begin position="362"/>
        <end position="428"/>
    </location>
</feature>
<dbReference type="Proteomes" id="UP001158576">
    <property type="component" value="Chromosome XSR"/>
</dbReference>
<organism evidence="5 6">
    <name type="scientific">Oikopleura dioica</name>
    <name type="common">Tunicate</name>
    <dbReference type="NCBI Taxonomy" id="34765"/>
    <lineage>
        <taxon>Eukaryota</taxon>
        <taxon>Metazoa</taxon>
        <taxon>Chordata</taxon>
        <taxon>Tunicata</taxon>
        <taxon>Appendicularia</taxon>
        <taxon>Copelata</taxon>
        <taxon>Oikopleuridae</taxon>
        <taxon>Oikopleura</taxon>
    </lineage>
</organism>
<name>A0ABN7SJ23_OIKDI</name>
<sequence length="1184" mass="135836">MGIFKRQKAQSKEGKERETRMFFTATNSPYPIFDLSACDLVKTPVGLLSRCKNLQKTTLDLSCNRLKTLEGKMENLDELIELRLANNNFKELPAGFPKMKSLRVLDLSGNTNFNKLEQCLALPQLRILRIRGTNITKIPEDVFRRECPLWIDTDAKVRYPPGNEAKVKEKLTKYKALMGSLLELQYCELQVPPEDLFKIMSLHQKNELDISHNHLLDLKLDSNEDLLKSLKLKRLDSSFNRLTFLSPIIFALGNLVDLNVSHNDLCNLPKELSKMESLRKLDVSFNSKLFYLPKPPSLLHLNISSTAIQLTEEYKSTIASIVEENTSPVPGISDLASSSDGDAPDTLLRTQIDENDEKLRIFKRQEEEKQRVILAKEQAQANYVKELAARDRAENEELEDKTMRLALIEAEEENKAQWKRKLLEFEDECKSLSFRLLSEETERKKRVDFIDLLKKREAEDAEHFKLTQEQESKVNVEFAQRQMMQFLQNEEDFARMMNYHQNKDLEDRKRLKAFAEEEESMKQKRFALMDSVDNEKCSRQNLEEREYFQKLACQRAIEQNDMELRDIRRNAEMVKLELEKITVMEVDRQSVENKEMMLLLEERRMEMSSLLGKFLKDEKVRQEQAREYLDQIEKSRQQNEAMFWVRQFETLMQSKPIALQRMEASMDRRVLRIIQRAGAIDSLECFGAHNISFGQLKKLTHKDLERIGVYRLGDRLRILEQVLLDDGEDENASAPKVLDTPAIEQAENASAPPASIQSSTSLPADQQVFRAENECCICMESCAQICFLPMSIAKKYAELAGDEANKGLQDFLSEDAFDQYGVDLVLDKNIVQLDDQQFEWLFNSLSDRLSSLSSIVLRYHHITDKTLQLIAQQLPLLKSLLTIDVLGCNISGEAVPDLLNAISSSNVRILILSGNHIDQEIGIRIGEELAFCPLKILEMADCGLTSKGLISIFKHIVSENCQIKKLDISGSEQFTPEQYICEHIEYALQQRPKLERLHLRRVGLRDYGLTRVIEGVTKSPNMKYLDVAANKLSRDAAKIVAPCIKTLDTIDLSHNNIQSEGGVTLAKNLQQPECTLHTLGLTNCNIGDEGLVALLSAFEKCESIKCTMLWGNIFEKKSSQAITRLQKEGILTEENTDCRADQSWSEDGAFRPAQLSHSLHTYYWWQPKLGPQARLAQYQQPGMF</sequence>
<dbReference type="EMBL" id="OU015569">
    <property type="protein sequence ID" value="CAG5097436.1"/>
    <property type="molecule type" value="Genomic_DNA"/>
</dbReference>
<dbReference type="InterPro" id="IPR050216">
    <property type="entry name" value="LRR_domain-containing"/>
</dbReference>
<keyword evidence="6" id="KW-1185">Reference proteome</keyword>
<accession>A0ABN7SJ23</accession>
<dbReference type="Gene3D" id="3.80.10.10">
    <property type="entry name" value="Ribonuclease Inhibitor"/>
    <property type="match status" value="3"/>
</dbReference>
<dbReference type="InterPro" id="IPR013761">
    <property type="entry name" value="SAM/pointed_sf"/>
</dbReference>
<evidence type="ECO:0000313" key="5">
    <source>
        <dbReference type="EMBL" id="CAG5097436.1"/>
    </source>
</evidence>
<dbReference type="SUPFAM" id="SSF52058">
    <property type="entry name" value="L domain-like"/>
    <property type="match status" value="1"/>
</dbReference>
<evidence type="ECO:0000256" key="1">
    <source>
        <dbReference type="ARBA" id="ARBA00022614"/>
    </source>
</evidence>
<dbReference type="Pfam" id="PF00536">
    <property type="entry name" value="SAM_1"/>
    <property type="match status" value="1"/>
</dbReference>